<proteinExistence type="predicted"/>
<gene>
    <name evidence="2" type="ORF">TrLO_g2899</name>
</gene>
<comment type="caution">
    <text evidence="2">The sequence shown here is derived from an EMBL/GenBank/DDBJ whole genome shotgun (WGS) entry which is preliminary data.</text>
</comment>
<accession>A0A9W7ABV0</accession>
<dbReference type="OrthoDB" id="10488209at2759"/>
<evidence type="ECO:0000313" key="2">
    <source>
        <dbReference type="EMBL" id="GMH69387.1"/>
    </source>
</evidence>
<feature type="chain" id="PRO_5040735996" evidence="1">
    <location>
        <begin position="17"/>
        <end position="275"/>
    </location>
</feature>
<evidence type="ECO:0000313" key="3">
    <source>
        <dbReference type="Proteomes" id="UP001165122"/>
    </source>
</evidence>
<name>A0A9W7ABV0_9STRA</name>
<keyword evidence="3" id="KW-1185">Reference proteome</keyword>
<dbReference type="AlphaFoldDB" id="A0A9W7ABV0"/>
<protein>
    <submittedName>
        <fullName evidence="2">Uncharacterized protein</fullName>
    </submittedName>
</protein>
<keyword evidence="1" id="KW-0732">Signal</keyword>
<dbReference type="EMBL" id="BRXW01000607">
    <property type="protein sequence ID" value="GMH69387.1"/>
    <property type="molecule type" value="Genomic_DNA"/>
</dbReference>
<dbReference type="Proteomes" id="UP001165122">
    <property type="component" value="Unassembled WGS sequence"/>
</dbReference>
<evidence type="ECO:0000256" key="1">
    <source>
        <dbReference type="SAM" id="SignalP"/>
    </source>
</evidence>
<reference evidence="3" key="1">
    <citation type="journal article" date="2023" name="Commun. Biol.">
        <title>Genome analysis of Parmales, the sister group of diatoms, reveals the evolutionary specialization of diatoms from phago-mixotrophs to photoautotrophs.</title>
        <authorList>
            <person name="Ban H."/>
            <person name="Sato S."/>
            <person name="Yoshikawa S."/>
            <person name="Yamada K."/>
            <person name="Nakamura Y."/>
            <person name="Ichinomiya M."/>
            <person name="Sato N."/>
            <person name="Blanc-Mathieu R."/>
            <person name="Endo H."/>
            <person name="Kuwata A."/>
            <person name="Ogata H."/>
        </authorList>
    </citation>
    <scope>NUCLEOTIDE SEQUENCE [LARGE SCALE GENOMIC DNA]</scope>
    <source>
        <strain evidence="3">NIES 3700</strain>
    </source>
</reference>
<organism evidence="2 3">
    <name type="scientific">Triparma laevis f. longispina</name>
    <dbReference type="NCBI Taxonomy" id="1714387"/>
    <lineage>
        <taxon>Eukaryota</taxon>
        <taxon>Sar</taxon>
        <taxon>Stramenopiles</taxon>
        <taxon>Ochrophyta</taxon>
        <taxon>Bolidophyceae</taxon>
        <taxon>Parmales</taxon>
        <taxon>Triparmaceae</taxon>
        <taxon>Triparma</taxon>
    </lineage>
</organism>
<sequence>MFRVLLLVYALCASSAFQIPTFIARAHVRTHDYRTSSLLSLPEDDEGKFERLDEMTSSNPNPNYPKLCIVFDPLPSLNNLSASATATATLNQIQDVLPPESLDNTYIIRCATPESPNLTVGELLIRIRTYVAAVPPSSRVIPSISSLPMPAAPPATPSTPIIFLSQFSPPEVQQVISSIRSLNEDFAFALEVQPALSKSVTQLLEEIRGDHANANLQQLSVSASASASASSSSDAPRDYDIAIGVGISIAGFVGAYACETFKLWKEGALYLPWVN</sequence>
<feature type="signal peptide" evidence="1">
    <location>
        <begin position="1"/>
        <end position="16"/>
    </location>
</feature>